<dbReference type="EnsemblMetazoa" id="CapteT183065">
    <property type="protein sequence ID" value="CapteP183065"/>
    <property type="gene ID" value="CapteG183065"/>
</dbReference>
<proteinExistence type="inferred from homology"/>
<dbReference type="SUPFAM" id="SSF56112">
    <property type="entry name" value="Protein kinase-like (PK-like)"/>
    <property type="match status" value="1"/>
</dbReference>
<dbReference type="GO" id="GO:0004674">
    <property type="term" value="F:protein serine/threonine kinase activity"/>
    <property type="evidence" value="ECO:0007669"/>
    <property type="project" value="UniProtKB-KW"/>
</dbReference>
<dbReference type="SMART" id="SM00220">
    <property type="entry name" value="S_TKc"/>
    <property type="match status" value="1"/>
</dbReference>
<dbReference type="CDD" id="cd14087">
    <property type="entry name" value="STKc_PSKH1"/>
    <property type="match status" value="1"/>
</dbReference>
<keyword evidence="1 7" id="KW-0723">Serine/threonine-protein kinase</keyword>
<evidence type="ECO:0000256" key="1">
    <source>
        <dbReference type="ARBA" id="ARBA00022527"/>
    </source>
</evidence>
<protein>
    <recommendedName>
        <fullName evidence="9">Protein kinase domain-containing protein</fullName>
    </recommendedName>
</protein>
<feature type="binding site" evidence="6">
    <location>
        <position position="115"/>
    </location>
    <ligand>
        <name>ATP</name>
        <dbReference type="ChEBI" id="CHEBI:30616"/>
    </ligand>
</feature>
<feature type="region of interest" description="Disordered" evidence="8">
    <location>
        <begin position="16"/>
        <end position="72"/>
    </location>
</feature>
<dbReference type="PROSITE" id="PS50011">
    <property type="entry name" value="PROTEIN_KINASE_DOM"/>
    <property type="match status" value="1"/>
</dbReference>
<evidence type="ECO:0000313" key="11">
    <source>
        <dbReference type="EnsemblMetazoa" id="CapteP183065"/>
    </source>
</evidence>
<dbReference type="AlphaFoldDB" id="R7UUC5"/>
<reference evidence="10 12" key="2">
    <citation type="journal article" date="2013" name="Nature">
        <title>Insights into bilaterian evolution from three spiralian genomes.</title>
        <authorList>
            <person name="Simakov O."/>
            <person name="Marletaz F."/>
            <person name="Cho S.J."/>
            <person name="Edsinger-Gonzales E."/>
            <person name="Havlak P."/>
            <person name="Hellsten U."/>
            <person name="Kuo D.H."/>
            <person name="Larsson T."/>
            <person name="Lv J."/>
            <person name="Arendt D."/>
            <person name="Savage R."/>
            <person name="Osoegawa K."/>
            <person name="de Jong P."/>
            <person name="Grimwood J."/>
            <person name="Chapman J.A."/>
            <person name="Shapiro H."/>
            <person name="Aerts A."/>
            <person name="Otillar R.P."/>
            <person name="Terry A.Y."/>
            <person name="Boore J.L."/>
            <person name="Grigoriev I.V."/>
            <person name="Lindberg D.R."/>
            <person name="Seaver E.C."/>
            <person name="Weisblat D.A."/>
            <person name="Putnam N.H."/>
            <person name="Rokhsar D.S."/>
        </authorList>
    </citation>
    <scope>NUCLEOTIDE SEQUENCE</scope>
    <source>
        <strain evidence="10 12">I ESC-2004</strain>
    </source>
</reference>
<dbReference type="InterPro" id="IPR000719">
    <property type="entry name" value="Prot_kinase_dom"/>
</dbReference>
<dbReference type="InterPro" id="IPR011009">
    <property type="entry name" value="Kinase-like_dom_sf"/>
</dbReference>
<evidence type="ECO:0000259" key="9">
    <source>
        <dbReference type="PROSITE" id="PS50011"/>
    </source>
</evidence>
<feature type="region of interest" description="Disordered" evidence="8">
    <location>
        <begin position="358"/>
        <end position="420"/>
    </location>
</feature>
<keyword evidence="5 6" id="KW-0067">ATP-binding</keyword>
<organism evidence="10">
    <name type="scientific">Capitella teleta</name>
    <name type="common">Polychaete worm</name>
    <dbReference type="NCBI Taxonomy" id="283909"/>
    <lineage>
        <taxon>Eukaryota</taxon>
        <taxon>Metazoa</taxon>
        <taxon>Spiralia</taxon>
        <taxon>Lophotrochozoa</taxon>
        <taxon>Annelida</taxon>
        <taxon>Polychaeta</taxon>
        <taxon>Sedentaria</taxon>
        <taxon>Scolecida</taxon>
        <taxon>Capitellidae</taxon>
        <taxon>Capitella</taxon>
    </lineage>
</organism>
<dbReference type="STRING" id="283909.R7UUC5"/>
<evidence type="ECO:0000313" key="10">
    <source>
        <dbReference type="EMBL" id="ELU10208.1"/>
    </source>
</evidence>
<evidence type="ECO:0000256" key="5">
    <source>
        <dbReference type="ARBA" id="ARBA00022840"/>
    </source>
</evidence>
<dbReference type="PROSITE" id="PS00107">
    <property type="entry name" value="PROTEIN_KINASE_ATP"/>
    <property type="match status" value="1"/>
</dbReference>
<keyword evidence="4" id="KW-0418">Kinase</keyword>
<dbReference type="PROSITE" id="PS00108">
    <property type="entry name" value="PROTEIN_KINASE_ST"/>
    <property type="match status" value="1"/>
</dbReference>
<reference evidence="11" key="3">
    <citation type="submission" date="2015-06" db="UniProtKB">
        <authorList>
            <consortium name="EnsemblMetazoa"/>
        </authorList>
    </citation>
    <scope>IDENTIFICATION</scope>
</reference>
<dbReference type="GO" id="GO:0005524">
    <property type="term" value="F:ATP binding"/>
    <property type="evidence" value="ECO:0007669"/>
    <property type="project" value="UniProtKB-UniRule"/>
</dbReference>
<dbReference type="Gene3D" id="1.10.510.10">
    <property type="entry name" value="Transferase(Phosphotransferase) domain 1"/>
    <property type="match status" value="1"/>
</dbReference>
<feature type="compositionally biased region" description="Low complexity" evidence="8">
    <location>
        <begin position="367"/>
        <end position="387"/>
    </location>
</feature>
<gene>
    <name evidence="10" type="ORF">CAPTEDRAFT_183065</name>
</gene>
<evidence type="ECO:0000256" key="4">
    <source>
        <dbReference type="ARBA" id="ARBA00022777"/>
    </source>
</evidence>
<dbReference type="EMBL" id="AMQN01006117">
    <property type="status" value="NOT_ANNOTATED_CDS"/>
    <property type="molecule type" value="Genomic_DNA"/>
</dbReference>
<reference evidence="12" key="1">
    <citation type="submission" date="2012-12" db="EMBL/GenBank/DDBJ databases">
        <authorList>
            <person name="Hellsten U."/>
            <person name="Grimwood J."/>
            <person name="Chapman J.A."/>
            <person name="Shapiro H."/>
            <person name="Aerts A."/>
            <person name="Otillar R.P."/>
            <person name="Terry A.Y."/>
            <person name="Boore J.L."/>
            <person name="Simakov O."/>
            <person name="Marletaz F."/>
            <person name="Cho S.-J."/>
            <person name="Edsinger-Gonzales E."/>
            <person name="Havlak P."/>
            <person name="Kuo D.-H."/>
            <person name="Larsson T."/>
            <person name="Lv J."/>
            <person name="Arendt D."/>
            <person name="Savage R."/>
            <person name="Osoegawa K."/>
            <person name="de Jong P."/>
            <person name="Lindberg D.R."/>
            <person name="Seaver E.C."/>
            <person name="Weisblat D.A."/>
            <person name="Putnam N.H."/>
            <person name="Grigoriev I.V."/>
            <person name="Rokhsar D.S."/>
        </authorList>
    </citation>
    <scope>NUCLEOTIDE SEQUENCE</scope>
    <source>
        <strain evidence="12">I ESC-2004</strain>
    </source>
</reference>
<keyword evidence="3 6" id="KW-0547">Nucleotide-binding</keyword>
<dbReference type="OMA" id="SYAGEHW"/>
<dbReference type="HOGENOM" id="CLU_000288_63_0_1"/>
<name>R7UUC5_CAPTE</name>
<dbReference type="Proteomes" id="UP000014760">
    <property type="component" value="Unassembled WGS sequence"/>
</dbReference>
<dbReference type="PANTHER" id="PTHR24347">
    <property type="entry name" value="SERINE/THREONINE-PROTEIN KINASE"/>
    <property type="match status" value="1"/>
</dbReference>
<dbReference type="EMBL" id="KB297695">
    <property type="protein sequence ID" value="ELU10208.1"/>
    <property type="molecule type" value="Genomic_DNA"/>
</dbReference>
<accession>R7UUC5</accession>
<feature type="domain" description="Protein kinase" evidence="9">
    <location>
        <begin position="86"/>
        <end position="340"/>
    </location>
</feature>
<evidence type="ECO:0000256" key="7">
    <source>
        <dbReference type="RuleBase" id="RU000304"/>
    </source>
</evidence>
<dbReference type="FunFam" id="1.10.510.10:FF:000026">
    <property type="entry name" value="Calcium/calmodulin-dependent protein kinase type 1"/>
    <property type="match status" value="1"/>
</dbReference>
<dbReference type="InterPro" id="IPR008271">
    <property type="entry name" value="Ser/Thr_kinase_AS"/>
</dbReference>
<evidence type="ECO:0000256" key="6">
    <source>
        <dbReference type="PROSITE-ProRule" id="PRU10141"/>
    </source>
</evidence>
<comment type="similarity">
    <text evidence="7">Belongs to the protein kinase superfamily.</text>
</comment>
<dbReference type="InterPro" id="IPR017441">
    <property type="entry name" value="Protein_kinase_ATP_BS"/>
</dbReference>
<evidence type="ECO:0000256" key="8">
    <source>
        <dbReference type="SAM" id="MobiDB-lite"/>
    </source>
</evidence>
<evidence type="ECO:0000256" key="3">
    <source>
        <dbReference type="ARBA" id="ARBA00022741"/>
    </source>
</evidence>
<sequence length="420" mass="47743">MRMVCLKRTSVMGCMSTKLVPEPPPPDSSQKMVIYPPGEEPTGKQRSSKQHQSNDGNKKEPDPASRATRKVARYKAKFDQRVTAKYDIKALIGRGSFSRVVRVEHRLTKQPYAIKMVDRLRGKEVCESELNVLRRVRHTCIIQLIEVFESRDKLYMVMELATGGELFDRIIAKGSFTERDATRVLHMVLDGIRYLHSLGITHRDLKPENLLYYHPGHDSKILITDFGLSAFRRTGDVFMSTTCGTPEYIAPEILARKPYTIQVDLWAVGVITFILLSGTMPFDDENRTRLYRLILKAKYSYSGEHWKDVSPLAKDFIDKLLVADEAERMSAAHALKHPWITTMAASSSNKNLHRTISKNLLERQSTRNSVKSAKSVKSNKSNKSARSLRSEHRRVLPEEIEALHRDPEVQAELSSLSGHG</sequence>
<dbReference type="OrthoDB" id="40902at2759"/>
<keyword evidence="2" id="KW-0808">Transferase</keyword>
<dbReference type="Pfam" id="PF00069">
    <property type="entry name" value="Pkinase"/>
    <property type="match status" value="1"/>
</dbReference>
<evidence type="ECO:0000256" key="2">
    <source>
        <dbReference type="ARBA" id="ARBA00022679"/>
    </source>
</evidence>
<feature type="compositionally biased region" description="Basic and acidic residues" evidence="8">
    <location>
        <begin position="388"/>
        <end position="408"/>
    </location>
</feature>
<evidence type="ECO:0000313" key="12">
    <source>
        <dbReference type="Proteomes" id="UP000014760"/>
    </source>
</evidence>
<keyword evidence="12" id="KW-1185">Reference proteome</keyword>